<sequence length="82" mass="8791">MMLHNHHTNFYAIPGTEKVAAVVMQNSEEVDASTAELAHIMEAASASLEEMSATVETLTEDSKTIASAIQETTGKAEALREV</sequence>
<reference evidence="1 2" key="1">
    <citation type="journal article" date="2003" name="Int. J. Syst. Evol. Microbiol.">
        <title>Halobacillus salinus sp. nov., isolated from a salt lake on the coast of the East Sea in Korea.</title>
        <authorList>
            <person name="Yoon J.H."/>
            <person name="Kang K.H."/>
            <person name="Park Y.H."/>
        </authorList>
    </citation>
    <scope>NUCLEOTIDE SEQUENCE [LARGE SCALE GENOMIC DNA]</scope>
    <source>
        <strain evidence="1 2">HSL-3</strain>
    </source>
</reference>
<dbReference type="Proteomes" id="UP000297982">
    <property type="component" value="Unassembled WGS sequence"/>
</dbReference>
<evidence type="ECO:0008006" key="3">
    <source>
        <dbReference type="Google" id="ProtNLM"/>
    </source>
</evidence>
<gene>
    <name evidence="1" type="ORF">E4663_02000</name>
</gene>
<protein>
    <recommendedName>
        <fullName evidence="3">Methyl-accepting transducer domain-containing protein</fullName>
    </recommendedName>
</protein>
<dbReference type="RefSeq" id="WP_135326514.1">
    <property type="nucleotide sequence ID" value="NZ_SRJC01000001.1"/>
</dbReference>
<accession>A0A4Z0H1P1</accession>
<dbReference type="STRING" id="192814.GCA_900166575_00705"/>
<dbReference type="AlphaFoldDB" id="A0A4Z0H1P1"/>
<dbReference type="EMBL" id="SRJC01000001">
    <property type="protein sequence ID" value="TGB03804.1"/>
    <property type="molecule type" value="Genomic_DNA"/>
</dbReference>
<comment type="caution">
    <text evidence="1">The sequence shown here is derived from an EMBL/GenBank/DDBJ whole genome shotgun (WGS) entry which is preliminary data.</text>
</comment>
<evidence type="ECO:0000313" key="1">
    <source>
        <dbReference type="EMBL" id="TGB03804.1"/>
    </source>
</evidence>
<name>A0A4Z0H1P1_9BACI</name>
<proteinExistence type="predicted"/>
<evidence type="ECO:0000313" key="2">
    <source>
        <dbReference type="Proteomes" id="UP000297982"/>
    </source>
</evidence>
<dbReference type="Gene3D" id="1.10.287.950">
    <property type="entry name" value="Methyl-accepting chemotaxis protein"/>
    <property type="match status" value="1"/>
</dbReference>
<keyword evidence="2" id="KW-1185">Reference proteome</keyword>
<organism evidence="1 2">
    <name type="scientific">Halobacillus salinus</name>
    <dbReference type="NCBI Taxonomy" id="192814"/>
    <lineage>
        <taxon>Bacteria</taxon>
        <taxon>Bacillati</taxon>
        <taxon>Bacillota</taxon>
        <taxon>Bacilli</taxon>
        <taxon>Bacillales</taxon>
        <taxon>Bacillaceae</taxon>
        <taxon>Halobacillus</taxon>
    </lineage>
</organism>